<evidence type="ECO:0000259" key="1">
    <source>
        <dbReference type="Pfam" id="PF22522"/>
    </source>
</evidence>
<dbReference type="Proteomes" id="UP000306980">
    <property type="component" value="Unassembled WGS sequence"/>
</dbReference>
<feature type="domain" description="DUF6998" evidence="1">
    <location>
        <begin position="27"/>
        <end position="89"/>
    </location>
</feature>
<evidence type="ECO:0000313" key="3">
    <source>
        <dbReference type="Proteomes" id="UP000306980"/>
    </source>
</evidence>
<evidence type="ECO:0000313" key="2">
    <source>
        <dbReference type="EMBL" id="TMN21898.1"/>
    </source>
</evidence>
<gene>
    <name evidence="2" type="ORF">FFL34_07055</name>
</gene>
<dbReference type="InterPro" id="IPR054267">
    <property type="entry name" value="DUF6998"/>
</dbReference>
<name>A0A5S3QJ87_9BACI</name>
<protein>
    <recommendedName>
        <fullName evidence="1">DUF6998 domain-containing protein</fullName>
    </recommendedName>
</protein>
<organism evidence="2 3">
    <name type="scientific">Lentibacillus cibarius</name>
    <dbReference type="NCBI Taxonomy" id="2583219"/>
    <lineage>
        <taxon>Bacteria</taxon>
        <taxon>Bacillati</taxon>
        <taxon>Bacillota</taxon>
        <taxon>Bacilli</taxon>
        <taxon>Bacillales</taxon>
        <taxon>Bacillaceae</taxon>
        <taxon>Lentibacillus</taxon>
    </lineage>
</organism>
<reference evidence="2 3" key="1">
    <citation type="submission" date="2019-05" db="EMBL/GenBank/DDBJ databases">
        <title>Genomic analysis of Lentibacillus sp. NKC220-2.</title>
        <authorList>
            <person name="Oh Y.J."/>
        </authorList>
    </citation>
    <scope>NUCLEOTIDE SEQUENCE [LARGE SCALE GENOMIC DNA]</scope>
    <source>
        <strain evidence="2 3">NKC220-2</strain>
    </source>
</reference>
<dbReference type="RefSeq" id="WP_138602751.1">
    <property type="nucleotide sequence ID" value="NZ_VCIA01000001.1"/>
</dbReference>
<dbReference type="OrthoDB" id="1231056at2"/>
<dbReference type="AlphaFoldDB" id="A0A5S3QJ87"/>
<proteinExistence type="predicted"/>
<dbReference type="Pfam" id="PF22522">
    <property type="entry name" value="DUF6998"/>
    <property type="match status" value="1"/>
</dbReference>
<accession>A0A5S3QJ87</accession>
<dbReference type="EMBL" id="VCIA01000001">
    <property type="protein sequence ID" value="TMN21898.1"/>
    <property type="molecule type" value="Genomic_DNA"/>
</dbReference>
<comment type="caution">
    <text evidence="2">The sequence shown here is derived from an EMBL/GenBank/DDBJ whole genome shotgun (WGS) entry which is preliminary data.</text>
</comment>
<sequence length="142" mass="16520">MEKDAIISFFKSVKELREKGVVRSDKYLGDIGEYICQQKYGIELCQSGRQKGYDGIKGGKKYQIKFHNSAKRTNEYFGDPDEYDLVLLVVGPSSLLRNDQHYNKFHIYEINSEYVKENFRQKSGYCCGKEKLSKMDYDVIAL</sequence>